<dbReference type="CDD" id="cd14726">
    <property type="entry name" value="TraB_PrgY-like"/>
    <property type="match status" value="1"/>
</dbReference>
<keyword evidence="1" id="KW-0812">Transmembrane</keyword>
<dbReference type="InterPro" id="IPR002816">
    <property type="entry name" value="TraB/PrgY/GumN_fam"/>
</dbReference>
<protein>
    <submittedName>
        <fullName evidence="2">Conjugal transfer protein TraB</fullName>
    </submittedName>
</protein>
<comment type="caution">
    <text evidence="2">The sequence shown here is derived from an EMBL/GenBank/DDBJ whole genome shotgun (WGS) entry which is preliminary data.</text>
</comment>
<accession>A0A1T2LCZ6</accession>
<feature type="transmembrane region" description="Helical" evidence="1">
    <location>
        <begin position="261"/>
        <end position="279"/>
    </location>
</feature>
<keyword evidence="1" id="KW-1133">Transmembrane helix</keyword>
<dbReference type="PANTHER" id="PTHR21530">
    <property type="entry name" value="PHEROMONE SHUTDOWN PROTEIN"/>
    <property type="match status" value="1"/>
</dbReference>
<dbReference type="InterPro" id="IPR005230">
    <property type="entry name" value="TraB_bac"/>
</dbReference>
<dbReference type="AlphaFoldDB" id="A0A1T2LCZ6"/>
<organism evidence="2 3">
    <name type="scientific">Solemya elarraichensis gill symbiont</name>
    <dbReference type="NCBI Taxonomy" id="1918949"/>
    <lineage>
        <taxon>Bacteria</taxon>
        <taxon>Pseudomonadati</taxon>
        <taxon>Pseudomonadota</taxon>
        <taxon>Gammaproteobacteria</taxon>
        <taxon>sulfur-oxidizing symbionts</taxon>
    </lineage>
</organism>
<reference evidence="2 3" key="1">
    <citation type="submission" date="2016-11" db="EMBL/GenBank/DDBJ databases">
        <title>Mixed transmission modes and dynamic genome evolution in an obligate animal-bacterial symbiosis.</title>
        <authorList>
            <person name="Russell S.L."/>
            <person name="Corbett-Detig R.B."/>
            <person name="Cavanaugh C.M."/>
        </authorList>
    </citation>
    <scope>NUCLEOTIDE SEQUENCE [LARGE SCALE GENOMIC DNA]</scope>
    <source>
        <strain evidence="2">Sp-SM6</strain>
    </source>
</reference>
<dbReference type="OrthoDB" id="9809330at2"/>
<dbReference type="InterPro" id="IPR046345">
    <property type="entry name" value="TraB_PrgY-like"/>
</dbReference>
<evidence type="ECO:0000313" key="3">
    <source>
        <dbReference type="Proteomes" id="UP000190198"/>
    </source>
</evidence>
<dbReference type="Pfam" id="PF01963">
    <property type="entry name" value="TraB_PrgY_gumN"/>
    <property type="match status" value="1"/>
</dbReference>
<name>A0A1T2LCZ6_9GAMM</name>
<keyword evidence="1" id="KW-0472">Membrane</keyword>
<evidence type="ECO:0000256" key="1">
    <source>
        <dbReference type="SAM" id="Phobius"/>
    </source>
</evidence>
<dbReference type="EMBL" id="MPRK01000006">
    <property type="protein sequence ID" value="OOZ42959.1"/>
    <property type="molecule type" value="Genomic_DNA"/>
</dbReference>
<dbReference type="Proteomes" id="UP000190198">
    <property type="component" value="Unassembled WGS sequence"/>
</dbReference>
<evidence type="ECO:0000313" key="2">
    <source>
        <dbReference type="EMBL" id="OOZ42959.1"/>
    </source>
</evidence>
<proteinExistence type="predicted"/>
<feature type="transmembrane region" description="Helical" evidence="1">
    <location>
        <begin position="372"/>
        <end position="395"/>
    </location>
</feature>
<keyword evidence="3" id="KW-1185">Reference proteome</keyword>
<dbReference type="PANTHER" id="PTHR21530:SF7">
    <property type="entry name" value="TRAB DOMAIN-CONTAINING PROTEIN"/>
    <property type="match status" value="1"/>
</dbReference>
<dbReference type="RefSeq" id="WP_078475996.1">
    <property type="nucleotide sequence ID" value="NZ_MPRK01000006.1"/>
</dbReference>
<dbReference type="NCBIfam" id="TIGR00261">
    <property type="entry name" value="traB"/>
    <property type="match status" value="1"/>
</dbReference>
<gene>
    <name evidence="2" type="ORF">BOW52_00920</name>
</gene>
<sequence length="401" mass="43855">MTSSEAPLLPVVSIETNNCIIDILGTAHVSKSSADDVRHLLDVNDYDGVAVELCHGRYQALTDPDALSRMDLFSVIKSGKTGLVAAQLALGAYQQRLAEQFGIEPGAEQRAAIKVAREQQLPLIFADRDIGITLKRISANVSWWKRAGLIVGLIGSVLSREDVSEEEIERLKEGDMLETTFSEFADERQDLYLPLIDERDRFMTAKLLQESQEHGYGRILAVVGAGHQKGINSYLEAGMADPAAEVSRLNEIPKRFPLMKFIPWIIVAVILTGFALGFSRSSELGWELVIEWVVINGGLSALGALIAAAHPLTVLTAFAAAPLTSLNPTIGAGMVTAAVETWLRKPTVGHFQELRHDVTHWKGWWKNRVSRILLVFLLSTLGSAAGTYIAGFRIFDKLIGG</sequence>